<sequence length="118" mass="13341">MNSTEAFEKSQLSPSSADHVNRHYKSWSDCLDNRLDIFKTSISNLDNRLDLFKTSTSANLYQFPKVGPQQEHKMSVSDPGRVYLHVFRNDSFIRGRPVVLPAATSKKGVLRDKLNGEG</sequence>
<dbReference type="AlphaFoldDB" id="A0A9J6FFY5"/>
<gene>
    <name evidence="1" type="ORF">HPB48_006818</name>
</gene>
<evidence type="ECO:0000313" key="2">
    <source>
        <dbReference type="Proteomes" id="UP000821853"/>
    </source>
</evidence>
<dbReference type="OrthoDB" id="6418155at2759"/>
<organism evidence="1 2">
    <name type="scientific">Haemaphysalis longicornis</name>
    <name type="common">Bush tick</name>
    <dbReference type="NCBI Taxonomy" id="44386"/>
    <lineage>
        <taxon>Eukaryota</taxon>
        <taxon>Metazoa</taxon>
        <taxon>Ecdysozoa</taxon>
        <taxon>Arthropoda</taxon>
        <taxon>Chelicerata</taxon>
        <taxon>Arachnida</taxon>
        <taxon>Acari</taxon>
        <taxon>Parasitiformes</taxon>
        <taxon>Ixodida</taxon>
        <taxon>Ixodoidea</taxon>
        <taxon>Ixodidae</taxon>
        <taxon>Haemaphysalinae</taxon>
        <taxon>Haemaphysalis</taxon>
    </lineage>
</organism>
<dbReference type="VEuPathDB" id="VectorBase:HLOH_057215"/>
<reference evidence="1 2" key="1">
    <citation type="journal article" date="2020" name="Cell">
        <title>Large-Scale Comparative Analyses of Tick Genomes Elucidate Their Genetic Diversity and Vector Capacities.</title>
        <authorList>
            <consortium name="Tick Genome and Microbiome Consortium (TIGMIC)"/>
            <person name="Jia N."/>
            <person name="Wang J."/>
            <person name="Shi W."/>
            <person name="Du L."/>
            <person name="Sun Y."/>
            <person name="Zhan W."/>
            <person name="Jiang J.F."/>
            <person name="Wang Q."/>
            <person name="Zhang B."/>
            <person name="Ji P."/>
            <person name="Bell-Sakyi L."/>
            <person name="Cui X.M."/>
            <person name="Yuan T.T."/>
            <person name="Jiang B.G."/>
            <person name="Yang W.F."/>
            <person name="Lam T.T."/>
            <person name="Chang Q.C."/>
            <person name="Ding S.J."/>
            <person name="Wang X.J."/>
            <person name="Zhu J.G."/>
            <person name="Ruan X.D."/>
            <person name="Zhao L."/>
            <person name="Wei J.T."/>
            <person name="Ye R.Z."/>
            <person name="Que T.C."/>
            <person name="Du C.H."/>
            <person name="Zhou Y.H."/>
            <person name="Cheng J.X."/>
            <person name="Dai P.F."/>
            <person name="Guo W.B."/>
            <person name="Han X.H."/>
            <person name="Huang E.J."/>
            <person name="Li L.F."/>
            <person name="Wei W."/>
            <person name="Gao Y.C."/>
            <person name="Liu J.Z."/>
            <person name="Shao H.Z."/>
            <person name="Wang X."/>
            <person name="Wang C.C."/>
            <person name="Yang T.C."/>
            <person name="Huo Q.B."/>
            <person name="Li W."/>
            <person name="Chen H.Y."/>
            <person name="Chen S.E."/>
            <person name="Zhou L.G."/>
            <person name="Ni X.B."/>
            <person name="Tian J.H."/>
            <person name="Sheng Y."/>
            <person name="Liu T."/>
            <person name="Pan Y.S."/>
            <person name="Xia L.Y."/>
            <person name="Li J."/>
            <person name="Zhao F."/>
            <person name="Cao W.C."/>
        </authorList>
    </citation>
    <scope>NUCLEOTIDE SEQUENCE [LARGE SCALE GENOMIC DNA]</scope>
    <source>
        <strain evidence="1">HaeL-2018</strain>
    </source>
</reference>
<keyword evidence="2" id="KW-1185">Reference proteome</keyword>
<dbReference type="EMBL" id="JABSTR010000001">
    <property type="protein sequence ID" value="KAH9361256.1"/>
    <property type="molecule type" value="Genomic_DNA"/>
</dbReference>
<dbReference type="Proteomes" id="UP000821853">
    <property type="component" value="Chromosome 1"/>
</dbReference>
<evidence type="ECO:0000313" key="1">
    <source>
        <dbReference type="EMBL" id="KAH9361256.1"/>
    </source>
</evidence>
<comment type="caution">
    <text evidence="1">The sequence shown here is derived from an EMBL/GenBank/DDBJ whole genome shotgun (WGS) entry which is preliminary data.</text>
</comment>
<accession>A0A9J6FFY5</accession>
<proteinExistence type="predicted"/>
<name>A0A9J6FFY5_HAELO</name>
<protein>
    <submittedName>
        <fullName evidence="1">Uncharacterized protein</fullName>
    </submittedName>
</protein>